<dbReference type="NCBIfam" id="TIGR00836">
    <property type="entry name" value="amt"/>
    <property type="match status" value="1"/>
</dbReference>
<evidence type="ECO:0000313" key="10">
    <source>
        <dbReference type="EMBL" id="PXW94168.1"/>
    </source>
</evidence>
<protein>
    <recommendedName>
        <fullName evidence="8">Ammonium transporter</fullName>
    </recommendedName>
</protein>
<dbReference type="GO" id="GO:0008519">
    <property type="term" value="F:ammonium channel activity"/>
    <property type="evidence" value="ECO:0007669"/>
    <property type="project" value="InterPro"/>
</dbReference>
<keyword evidence="5 8" id="KW-1133">Transmembrane helix</keyword>
<dbReference type="SUPFAM" id="SSF111352">
    <property type="entry name" value="Ammonium transporter"/>
    <property type="match status" value="1"/>
</dbReference>
<feature type="transmembrane region" description="Helical" evidence="8">
    <location>
        <begin position="155"/>
        <end position="172"/>
    </location>
</feature>
<feature type="transmembrane region" description="Helical" evidence="8">
    <location>
        <begin position="222"/>
        <end position="244"/>
    </location>
</feature>
<dbReference type="Gene3D" id="1.10.3430.10">
    <property type="entry name" value="Ammonium transporter AmtB like domains"/>
    <property type="match status" value="1"/>
</dbReference>
<dbReference type="InterPro" id="IPR029020">
    <property type="entry name" value="Ammonium/urea_transptr"/>
</dbReference>
<feature type="transmembrane region" description="Helical" evidence="8">
    <location>
        <begin position="193"/>
        <end position="210"/>
    </location>
</feature>
<evidence type="ECO:0000313" key="11">
    <source>
        <dbReference type="Proteomes" id="UP000247811"/>
    </source>
</evidence>
<comment type="caution">
    <text evidence="10">The sequence shown here is derived from an EMBL/GenBank/DDBJ whole genome shotgun (WGS) entry which is preliminary data.</text>
</comment>
<evidence type="ECO:0000256" key="8">
    <source>
        <dbReference type="RuleBase" id="RU362002"/>
    </source>
</evidence>
<dbReference type="Proteomes" id="UP000247811">
    <property type="component" value="Unassembled WGS sequence"/>
</dbReference>
<dbReference type="InterPro" id="IPR024041">
    <property type="entry name" value="NH4_transpt_AmtB-like_dom"/>
</dbReference>
<evidence type="ECO:0000256" key="3">
    <source>
        <dbReference type="ARBA" id="ARBA00022448"/>
    </source>
</evidence>
<dbReference type="PANTHER" id="PTHR11730:SF6">
    <property type="entry name" value="AMMONIUM TRANSPORTER"/>
    <property type="match status" value="1"/>
</dbReference>
<feature type="transmembrane region" description="Helical" evidence="8">
    <location>
        <begin position="307"/>
        <end position="328"/>
    </location>
</feature>
<feature type="domain" description="Ammonium transporter AmtB-like" evidence="9">
    <location>
        <begin position="8"/>
        <end position="390"/>
    </location>
</feature>
<evidence type="ECO:0000259" key="9">
    <source>
        <dbReference type="Pfam" id="PF00909"/>
    </source>
</evidence>
<evidence type="ECO:0000256" key="5">
    <source>
        <dbReference type="ARBA" id="ARBA00022989"/>
    </source>
</evidence>
<keyword evidence="4 8" id="KW-0812">Transmembrane</keyword>
<sequence length="404" mass="42655">MNELINLAWVAICTALVFFMQAGFALVEGGLIRAKNSINVIMKIYLGTCLVGVSFWAVGYGLAFGDSAGGWFGVSGFVPLALKPMEGIGLLYQMMFATTAVSIVSGAIAERARYGAYLVFALVMGLLVFPVFAHWAWNPNGWLKQLGFVDFAGDGAVHSVGAWCSLAGLLALGPRLGRFGRNGEVRDIPGHNLPMVALGGFVLWLGWFGFNGGSISGLDSANLGIVLLNTYLGGCAGGLGSLAYQRLTGKQVLMTTSVNGSLAGLVAITGGAGSLNPATALLTGLIGGVLASWGAERIRRLRIDDAVDAIAVHGIAGTWGLIAAGLFFEGDLFNLQRVGVQLLGIVACFAWSFPVAFMVFKAIDKVMGLRAPTQNEQRGLDFTEHFEIGYPEFQDSPSRIKMEG</sequence>
<keyword evidence="6 8" id="KW-0472">Membrane</keyword>
<feature type="transmembrane region" description="Helical" evidence="8">
    <location>
        <begin position="6"/>
        <end position="32"/>
    </location>
</feature>
<reference evidence="10 11" key="1">
    <citation type="submission" date="2018-05" db="EMBL/GenBank/DDBJ databases">
        <title>Genomic Encyclopedia of Type Strains, Phase IV (KMG-IV): sequencing the most valuable type-strain genomes for metagenomic binning, comparative biology and taxonomic classification.</title>
        <authorList>
            <person name="Goeker M."/>
        </authorList>
    </citation>
    <scope>NUCLEOTIDE SEQUENCE [LARGE SCALE GENOMIC DNA]</scope>
    <source>
        <strain evidence="10 11">DSM 566</strain>
    </source>
</reference>
<feature type="transmembrane region" description="Helical" evidence="8">
    <location>
        <begin position="44"/>
        <end position="63"/>
    </location>
</feature>
<evidence type="ECO:0000256" key="2">
    <source>
        <dbReference type="ARBA" id="ARBA00005887"/>
    </source>
</evidence>
<dbReference type="GO" id="GO:0005886">
    <property type="term" value="C:plasma membrane"/>
    <property type="evidence" value="ECO:0007669"/>
    <property type="project" value="UniProtKB-SubCell"/>
</dbReference>
<dbReference type="RefSeq" id="WP_110401676.1">
    <property type="nucleotide sequence ID" value="NZ_QJJS01000015.1"/>
</dbReference>
<organism evidence="10 11">
    <name type="scientific">Sphaerotilus hippei</name>
    <dbReference type="NCBI Taxonomy" id="744406"/>
    <lineage>
        <taxon>Bacteria</taxon>
        <taxon>Pseudomonadati</taxon>
        <taxon>Pseudomonadota</taxon>
        <taxon>Betaproteobacteria</taxon>
        <taxon>Burkholderiales</taxon>
        <taxon>Sphaerotilaceae</taxon>
        <taxon>Sphaerotilus</taxon>
    </lineage>
</organism>
<evidence type="ECO:0000256" key="7">
    <source>
        <dbReference type="ARBA" id="ARBA00023177"/>
    </source>
</evidence>
<evidence type="ECO:0000256" key="1">
    <source>
        <dbReference type="ARBA" id="ARBA00004141"/>
    </source>
</evidence>
<accession>A0A318GWY1</accession>
<comment type="subcellular location">
    <subcellularLocation>
        <location evidence="8">Cell membrane</location>
        <topology evidence="8">Multi-pass membrane protein</topology>
    </subcellularLocation>
    <subcellularLocation>
        <location evidence="1">Membrane</location>
        <topology evidence="1">Multi-pass membrane protein</topology>
    </subcellularLocation>
</comment>
<dbReference type="GO" id="GO:0097272">
    <property type="term" value="P:ammonium homeostasis"/>
    <property type="evidence" value="ECO:0007669"/>
    <property type="project" value="TreeGrafter"/>
</dbReference>
<evidence type="ECO:0000256" key="4">
    <source>
        <dbReference type="ARBA" id="ARBA00022692"/>
    </source>
</evidence>
<evidence type="ECO:0000256" key="6">
    <source>
        <dbReference type="ARBA" id="ARBA00023136"/>
    </source>
</evidence>
<feature type="transmembrane region" description="Helical" evidence="8">
    <location>
        <begin position="116"/>
        <end position="135"/>
    </location>
</feature>
<dbReference type="Pfam" id="PF00909">
    <property type="entry name" value="Ammonium_transp"/>
    <property type="match status" value="1"/>
</dbReference>
<keyword evidence="3 8" id="KW-0813">Transport</keyword>
<feature type="transmembrane region" description="Helical" evidence="8">
    <location>
        <begin position="340"/>
        <end position="360"/>
    </location>
</feature>
<dbReference type="AlphaFoldDB" id="A0A318GWY1"/>
<feature type="transmembrane region" description="Helical" evidence="8">
    <location>
        <begin position="90"/>
        <end position="109"/>
    </location>
</feature>
<feature type="transmembrane region" description="Helical" evidence="8">
    <location>
        <begin position="278"/>
        <end position="295"/>
    </location>
</feature>
<keyword evidence="7 8" id="KW-0924">Ammonia transport</keyword>
<dbReference type="PANTHER" id="PTHR11730">
    <property type="entry name" value="AMMONIUM TRANSPORTER"/>
    <property type="match status" value="1"/>
</dbReference>
<dbReference type="EMBL" id="QJJS01000015">
    <property type="protein sequence ID" value="PXW94168.1"/>
    <property type="molecule type" value="Genomic_DNA"/>
</dbReference>
<dbReference type="InterPro" id="IPR001905">
    <property type="entry name" value="Ammonium_transpt"/>
</dbReference>
<gene>
    <name evidence="10" type="ORF">C7444_11562</name>
</gene>
<comment type="similarity">
    <text evidence="2 8">Belongs to the ammonia transporter channel (TC 1.A.11.2) family.</text>
</comment>
<feature type="transmembrane region" description="Helical" evidence="8">
    <location>
        <begin position="251"/>
        <end position="272"/>
    </location>
</feature>
<proteinExistence type="inferred from homology"/>
<dbReference type="OrthoDB" id="9813903at2"/>
<keyword evidence="11" id="KW-1185">Reference proteome</keyword>
<name>A0A318GWY1_9BURK</name>